<evidence type="ECO:0000313" key="1">
    <source>
        <dbReference type="EMBL" id="PDS21627.1"/>
    </source>
</evidence>
<reference evidence="1 2" key="1">
    <citation type="submission" date="2017-09" db="EMBL/GenBank/DDBJ databases">
        <title>Whole genomes of Flavobacteriaceae.</title>
        <authorList>
            <person name="Stine C."/>
            <person name="Li C."/>
            <person name="Tadesse D."/>
        </authorList>
    </citation>
    <scope>NUCLEOTIDE SEQUENCE [LARGE SCALE GENOMIC DNA]</scope>
    <source>
        <strain evidence="1 2">ATCC 35036</strain>
    </source>
</reference>
<proteinExistence type="predicted"/>
<dbReference type="Proteomes" id="UP000220828">
    <property type="component" value="Unassembled WGS sequence"/>
</dbReference>
<comment type="caution">
    <text evidence="1">The sequence shown here is derived from an EMBL/GenBank/DDBJ whole genome shotgun (WGS) entry which is preliminary data.</text>
</comment>
<name>A0A2H3KMJ0_9FLAO</name>
<gene>
    <name evidence="1" type="ORF">B0A77_15435</name>
</gene>
<organism evidence="1 2">
    <name type="scientific">Flavobacterium branchiophilum</name>
    <dbReference type="NCBI Taxonomy" id="55197"/>
    <lineage>
        <taxon>Bacteria</taxon>
        <taxon>Pseudomonadati</taxon>
        <taxon>Bacteroidota</taxon>
        <taxon>Flavobacteriia</taxon>
        <taxon>Flavobacteriales</taxon>
        <taxon>Flavobacteriaceae</taxon>
        <taxon>Flavobacterium</taxon>
    </lineage>
</organism>
<sequence length="276" mass="29654">MDPLVEQTSSSYGYCYQSPVNLVDPNGKCPIVPMLIKFGVGASVDMMAQMTMSYLFDSSVNTWGQAFDKVNWKQVGISGALADIPWNAPGGKWGKAGFAGATDVMTNARSQDNYTLEQAGTDFALGFITQLAGGKFADFCSKYGSSNVAKGLVTKLGMAAKKVHSLTGVWHSATDGNFVGKLANQLGNLVDDIDVNYKFSGGAGDVDISTKNFNIEVKSDNKMKLNQSHKNSQYAKNQGKGYLLYMPKATKKQIQEAANQGVSVVTNPAELKKIVK</sequence>
<dbReference type="EMBL" id="PCMW01000178">
    <property type="protein sequence ID" value="PDS21627.1"/>
    <property type="molecule type" value="Genomic_DNA"/>
</dbReference>
<evidence type="ECO:0000313" key="2">
    <source>
        <dbReference type="Proteomes" id="UP000220828"/>
    </source>
</evidence>
<dbReference type="AlphaFoldDB" id="A0A2H3KMJ0"/>
<protein>
    <submittedName>
        <fullName evidence="1">Uncharacterized protein</fullName>
    </submittedName>
</protein>
<accession>A0A2H3KMJ0</accession>